<dbReference type="InterPro" id="IPR027417">
    <property type="entry name" value="P-loop_NTPase"/>
</dbReference>
<dbReference type="GO" id="GO:0005524">
    <property type="term" value="F:ATP binding"/>
    <property type="evidence" value="ECO:0007669"/>
    <property type="project" value="UniProtKB-KW"/>
</dbReference>
<dbReference type="OrthoDB" id="550663at2759"/>
<proteinExistence type="predicted"/>
<dbReference type="GO" id="GO:0016787">
    <property type="term" value="F:hydrolase activity"/>
    <property type="evidence" value="ECO:0007669"/>
    <property type="project" value="UniProtKB-KW"/>
</dbReference>
<dbReference type="KEGG" id="cre:CHLRE_16g647550v5"/>
<dbReference type="SUPFAM" id="SSF52540">
    <property type="entry name" value="P-loop containing nucleoside triphosphate hydrolases"/>
    <property type="match status" value="2"/>
</dbReference>
<dbReference type="AlphaFoldDB" id="A0A2K3CSM4"/>
<feature type="region of interest" description="Disordered" evidence="6">
    <location>
        <begin position="79"/>
        <end position="102"/>
    </location>
</feature>
<dbReference type="GeneID" id="66056490"/>
<protein>
    <recommendedName>
        <fullName evidence="1">RNA helicase</fullName>
        <ecNumber evidence="1">3.6.4.13</ecNumber>
    </recommendedName>
</protein>
<feature type="compositionally biased region" description="Pro residues" evidence="6">
    <location>
        <begin position="1019"/>
        <end position="1032"/>
    </location>
</feature>
<reference evidence="7 8" key="1">
    <citation type="journal article" date="2007" name="Science">
        <title>The Chlamydomonas genome reveals the evolution of key animal and plant functions.</title>
        <authorList>
            <person name="Merchant S.S."/>
            <person name="Prochnik S.E."/>
            <person name="Vallon O."/>
            <person name="Harris E.H."/>
            <person name="Karpowicz S.J."/>
            <person name="Witman G.B."/>
            <person name="Terry A."/>
            <person name="Salamov A."/>
            <person name="Fritz-Laylin L.K."/>
            <person name="Marechal-Drouard L."/>
            <person name="Marshall W.F."/>
            <person name="Qu L.H."/>
            <person name="Nelson D.R."/>
            <person name="Sanderfoot A.A."/>
            <person name="Spalding M.H."/>
            <person name="Kapitonov V.V."/>
            <person name="Ren Q."/>
            <person name="Ferris P."/>
            <person name="Lindquist E."/>
            <person name="Shapiro H."/>
            <person name="Lucas S.M."/>
            <person name="Grimwood J."/>
            <person name="Schmutz J."/>
            <person name="Cardol P."/>
            <person name="Cerutti H."/>
            <person name="Chanfreau G."/>
            <person name="Chen C.L."/>
            <person name="Cognat V."/>
            <person name="Croft M.T."/>
            <person name="Dent R."/>
            <person name="Dutcher S."/>
            <person name="Fernandez E."/>
            <person name="Fukuzawa H."/>
            <person name="Gonzalez-Ballester D."/>
            <person name="Gonzalez-Halphen D."/>
            <person name="Hallmann A."/>
            <person name="Hanikenne M."/>
            <person name="Hippler M."/>
            <person name="Inwood W."/>
            <person name="Jabbari K."/>
            <person name="Kalanon M."/>
            <person name="Kuras R."/>
            <person name="Lefebvre P.A."/>
            <person name="Lemaire S.D."/>
            <person name="Lobanov A.V."/>
            <person name="Lohr M."/>
            <person name="Manuell A."/>
            <person name="Meier I."/>
            <person name="Mets L."/>
            <person name="Mittag M."/>
            <person name="Mittelmeier T."/>
            <person name="Moroney J.V."/>
            <person name="Moseley J."/>
            <person name="Napoli C."/>
            <person name="Nedelcu A.M."/>
            <person name="Niyogi K."/>
            <person name="Novoselov S.V."/>
            <person name="Paulsen I.T."/>
            <person name="Pazour G."/>
            <person name="Purton S."/>
            <person name="Ral J.P."/>
            <person name="Riano-Pachon D.M."/>
            <person name="Riekhof W."/>
            <person name="Rymarquis L."/>
            <person name="Schroda M."/>
            <person name="Stern D."/>
            <person name="Umen J."/>
            <person name="Willows R."/>
            <person name="Wilson N."/>
            <person name="Zimmer S.L."/>
            <person name="Allmer J."/>
            <person name="Balk J."/>
            <person name="Bisova K."/>
            <person name="Chen C.J."/>
            <person name="Elias M."/>
            <person name="Gendler K."/>
            <person name="Hauser C."/>
            <person name="Lamb M.R."/>
            <person name="Ledford H."/>
            <person name="Long J.C."/>
            <person name="Minagawa J."/>
            <person name="Page M.D."/>
            <person name="Pan J."/>
            <person name="Pootakham W."/>
            <person name="Roje S."/>
            <person name="Rose A."/>
            <person name="Stahlberg E."/>
            <person name="Terauchi A.M."/>
            <person name="Yang P."/>
            <person name="Ball S."/>
            <person name="Bowler C."/>
            <person name="Dieckmann C.L."/>
            <person name="Gladyshev V.N."/>
            <person name="Green P."/>
            <person name="Jorgensen R."/>
            <person name="Mayfield S."/>
            <person name="Mueller-Roeber B."/>
            <person name="Rajamani S."/>
            <person name="Sayre R.T."/>
            <person name="Brokstein P."/>
            <person name="Dubchak I."/>
            <person name="Goodstein D."/>
            <person name="Hornick L."/>
            <person name="Huang Y.W."/>
            <person name="Jhaveri J."/>
            <person name="Luo Y."/>
            <person name="Martinez D."/>
            <person name="Ngau W.C."/>
            <person name="Otillar B."/>
            <person name="Poliakov A."/>
            <person name="Porter A."/>
            <person name="Szajkowski L."/>
            <person name="Werner G."/>
            <person name="Zhou K."/>
            <person name="Grigoriev I.V."/>
            <person name="Rokhsar D.S."/>
            <person name="Grossman A.R."/>
        </authorList>
    </citation>
    <scope>NUCLEOTIDE SEQUENCE [LARGE SCALE GENOMIC DNA]</scope>
    <source>
        <strain evidence="8">CC-503</strain>
    </source>
</reference>
<evidence type="ECO:0000256" key="3">
    <source>
        <dbReference type="ARBA" id="ARBA00022801"/>
    </source>
</evidence>
<dbReference type="Proteomes" id="UP000006906">
    <property type="component" value="Chromosome 16"/>
</dbReference>
<keyword evidence="2" id="KW-0547">Nucleotide-binding</keyword>
<dbReference type="GO" id="GO:0003724">
    <property type="term" value="F:RNA helicase activity"/>
    <property type="evidence" value="ECO:0000318"/>
    <property type="project" value="GO_Central"/>
</dbReference>
<feature type="compositionally biased region" description="Low complexity" evidence="6">
    <location>
        <begin position="1055"/>
        <end position="1072"/>
    </location>
</feature>
<dbReference type="PANTHER" id="PTHR47963:SF8">
    <property type="entry name" value="ATP-DEPENDENT RNA HELICASE DEAD"/>
    <property type="match status" value="1"/>
</dbReference>
<feature type="compositionally biased region" description="Low complexity" evidence="6">
    <location>
        <begin position="756"/>
        <end position="767"/>
    </location>
</feature>
<feature type="compositionally biased region" description="Low complexity" evidence="6">
    <location>
        <begin position="936"/>
        <end position="958"/>
    </location>
</feature>
<feature type="region of interest" description="Disordered" evidence="6">
    <location>
        <begin position="462"/>
        <end position="527"/>
    </location>
</feature>
<dbReference type="InParanoid" id="A0A2K3CSM4"/>
<dbReference type="EMBL" id="CM008977">
    <property type="protein sequence ID" value="PNW71280.1"/>
    <property type="molecule type" value="Genomic_DNA"/>
</dbReference>
<feature type="compositionally biased region" description="Pro residues" evidence="6">
    <location>
        <begin position="514"/>
        <end position="527"/>
    </location>
</feature>
<feature type="region of interest" description="Disordered" evidence="6">
    <location>
        <begin position="316"/>
        <end position="341"/>
    </location>
</feature>
<feature type="region of interest" description="Disordered" evidence="6">
    <location>
        <begin position="115"/>
        <end position="143"/>
    </location>
</feature>
<dbReference type="RefSeq" id="XP_042915377.1">
    <property type="nucleotide sequence ID" value="XM_043070734.1"/>
</dbReference>
<dbReference type="Gramene" id="PNW71280">
    <property type="protein sequence ID" value="PNW71280"/>
    <property type="gene ID" value="CHLRE_16g647550v5"/>
</dbReference>
<keyword evidence="8" id="KW-1185">Reference proteome</keyword>
<feature type="compositionally biased region" description="Low complexity" evidence="6">
    <location>
        <begin position="470"/>
        <end position="513"/>
    </location>
</feature>
<keyword evidence="5" id="KW-0067">ATP-binding</keyword>
<evidence type="ECO:0000256" key="6">
    <source>
        <dbReference type="SAM" id="MobiDB-lite"/>
    </source>
</evidence>
<evidence type="ECO:0000256" key="2">
    <source>
        <dbReference type="ARBA" id="ARBA00022741"/>
    </source>
</evidence>
<dbReference type="OMA" id="AGRECAM"/>
<dbReference type="PANTHER" id="PTHR47963">
    <property type="entry name" value="DEAD-BOX ATP-DEPENDENT RNA HELICASE 47, MITOCHONDRIAL"/>
    <property type="match status" value="1"/>
</dbReference>
<evidence type="ECO:0000313" key="8">
    <source>
        <dbReference type="Proteomes" id="UP000006906"/>
    </source>
</evidence>
<keyword evidence="4" id="KW-0347">Helicase</keyword>
<feature type="compositionally biased region" description="Low complexity" evidence="6">
    <location>
        <begin position="16"/>
        <end position="28"/>
    </location>
</feature>
<evidence type="ECO:0000256" key="1">
    <source>
        <dbReference type="ARBA" id="ARBA00012552"/>
    </source>
</evidence>
<evidence type="ECO:0000256" key="4">
    <source>
        <dbReference type="ARBA" id="ARBA00022806"/>
    </source>
</evidence>
<feature type="region of interest" description="Disordered" evidence="6">
    <location>
        <begin position="680"/>
        <end position="731"/>
    </location>
</feature>
<evidence type="ECO:0000313" key="7">
    <source>
        <dbReference type="EMBL" id="PNW71280.1"/>
    </source>
</evidence>
<gene>
    <name evidence="7" type="ORF">CHLRE_16g647550v5</name>
</gene>
<evidence type="ECO:0000256" key="5">
    <source>
        <dbReference type="ARBA" id="ARBA00022840"/>
    </source>
</evidence>
<organism evidence="7 8">
    <name type="scientific">Chlamydomonas reinhardtii</name>
    <name type="common">Chlamydomonas smithii</name>
    <dbReference type="NCBI Taxonomy" id="3055"/>
    <lineage>
        <taxon>Eukaryota</taxon>
        <taxon>Viridiplantae</taxon>
        <taxon>Chlorophyta</taxon>
        <taxon>core chlorophytes</taxon>
        <taxon>Chlorophyceae</taxon>
        <taxon>CS clade</taxon>
        <taxon>Chlamydomonadales</taxon>
        <taxon>Chlamydomonadaceae</taxon>
        <taxon>Chlamydomonas</taxon>
    </lineage>
</organism>
<dbReference type="EC" id="3.6.4.13" evidence="1"/>
<dbReference type="InterPro" id="IPR050547">
    <property type="entry name" value="DEAD_box_RNA_helicases"/>
</dbReference>
<dbReference type="GO" id="GO:0003723">
    <property type="term" value="F:RNA binding"/>
    <property type="evidence" value="ECO:0000318"/>
    <property type="project" value="GO_Central"/>
</dbReference>
<accession>A0A2K3CSM4</accession>
<feature type="compositionally biased region" description="Gly residues" evidence="6">
    <location>
        <begin position="330"/>
        <end position="341"/>
    </location>
</feature>
<feature type="region of interest" description="Disordered" evidence="6">
    <location>
        <begin position="1014"/>
        <end position="1087"/>
    </location>
</feature>
<feature type="compositionally biased region" description="Low complexity" evidence="6">
    <location>
        <begin position="680"/>
        <end position="702"/>
    </location>
</feature>
<feature type="compositionally biased region" description="Basic residues" evidence="6">
    <location>
        <begin position="1033"/>
        <end position="1048"/>
    </location>
</feature>
<feature type="region of interest" description="Disordered" evidence="6">
    <location>
        <begin position="748"/>
        <end position="767"/>
    </location>
</feature>
<feature type="region of interest" description="Disordered" evidence="6">
    <location>
        <begin position="920"/>
        <end position="976"/>
    </location>
</feature>
<keyword evidence="3" id="KW-0378">Hydrolase</keyword>
<dbReference type="STRING" id="3055.A0A2K3CSM4"/>
<feature type="region of interest" description="Disordered" evidence="6">
    <location>
        <begin position="1"/>
        <end position="49"/>
    </location>
</feature>
<dbReference type="Gene3D" id="3.40.50.300">
    <property type="entry name" value="P-loop containing nucleotide triphosphate hydrolases"/>
    <property type="match status" value="2"/>
</dbReference>
<name>A0A2K3CSM4_CHLRE</name>
<feature type="compositionally biased region" description="Low complexity" evidence="6">
    <location>
        <begin position="920"/>
        <end position="929"/>
    </location>
</feature>
<sequence length="1087" mass="108492">MRGKPRLSQKPTGIPQSSSSLLDSSQTDSSEEQWPSQQPLPPTPLSPATARVLARTFRAGDLAFASAAPLRLWCKGPATRDSSTAAASTGGSASGAASRAALPGGGAAGVVTGNFPAAGGQADEEKAAPRQGLAPAPPPDALLLAPAGAPRDISILVAAIERLLQRPPPRGCVGCLVLAPSRERAAALHEAAFALLAERGGGAAVGDSMHVQVAHGGAPFRDDVSALRANPPQLLVATPGRMGQLMMGGGGAAGGGGAGGGGRRGGRQQGEVRLGHLFSHVQLLLLDGADAVAASPELRCQLEALLRQMPGSRLAPAAPPPLRAGAAARDGGGCGGGGHGGGDGGDGPVLVLAAAAPDAAGQGGVQLAVSSSATASGLSPALQALTRIALRPGFAVVRAPSLAAVAGGPITVAGSGGAARGSGPAAALQPTAAAVAAGLQPGAGGQCDSLAAAVTAALSLPPPSSGSGGAAARQNMAPAPAAAAAQPPAAAAAAQQQSQPQPLLPQQHQSAVQPPQPQQPPALQPPPLQLPLHVLPVSYGEHLSYLYVLLRQHMIAEARHKMLVQLPSAALASLYARVFQSLGFPAAEAHGRTPPATREAAVRAFLSGPRGLLFTTPGAGPGLLGGGGLLGSSSPSLVVWVGPPPPTQLAQQLAALQQSAAATAASSALDLALLPPQLQQQQQPLQQQPPQRQKLAQQQQQQQEEEERLPAVASAPRRRAAGMRQPVARAVRGLRGAGRRLAWRHDRVVRPAAAESPGGSESPTASPPAAIANAAAAYGSDSGVDGTVDASQFVAAEPAAAPLPPPPPRCLLLLTGLEQYTHARAQHGPRGRIGGGGSGGNLAAAATDAVLAATDAALSAGGLGPLLVLQPGSWTVPLEAVQRRVAQAVPKVPLPLKQRALEGLLGHLWAAAAAPAVAAHSAGRGSSRSRVPDTPPQSQQQRAQPLQLQPPARPGAAADGRRTGPGSTAAHGPLTPGQLGMAARAFATVMAMPQPLQLSRSAAAAMGLSHIPGVTLRAPAPPTLPKPPGRPPRPQRHSKRQIKLRRERRKELRMRLGAAAAPEAGTGMAAPESGPGAVAKAGAKHAD</sequence>